<dbReference type="GO" id="GO:0016829">
    <property type="term" value="F:lyase activity"/>
    <property type="evidence" value="ECO:0007669"/>
    <property type="project" value="InterPro"/>
</dbReference>
<dbReference type="Pfam" id="PF06314">
    <property type="entry name" value="ADC"/>
    <property type="match status" value="1"/>
</dbReference>
<dbReference type="InterPro" id="IPR010451">
    <property type="entry name" value="Acetoacetate_decarboxylase"/>
</dbReference>
<evidence type="ECO:0008006" key="3">
    <source>
        <dbReference type="Google" id="ProtNLM"/>
    </source>
</evidence>
<accession>A0A4Q7EN97</accession>
<evidence type="ECO:0000313" key="2">
    <source>
        <dbReference type="Proteomes" id="UP000292345"/>
    </source>
</evidence>
<dbReference type="SUPFAM" id="SSF160104">
    <property type="entry name" value="Acetoacetate decarboxylase-like"/>
    <property type="match status" value="1"/>
</dbReference>
<dbReference type="InterPro" id="IPR023375">
    <property type="entry name" value="ADC_dom_sf"/>
</dbReference>
<proteinExistence type="predicted"/>
<dbReference type="EMBL" id="PPUZ01000001">
    <property type="protein sequence ID" value="RZM85482.1"/>
    <property type="molecule type" value="Genomic_DNA"/>
</dbReference>
<organism evidence="1 2">
    <name type="scientific">Pseudoalteromonas rubra</name>
    <dbReference type="NCBI Taxonomy" id="43658"/>
    <lineage>
        <taxon>Bacteria</taxon>
        <taxon>Pseudomonadati</taxon>
        <taxon>Pseudomonadota</taxon>
        <taxon>Gammaproteobacteria</taxon>
        <taxon>Alteromonadales</taxon>
        <taxon>Pseudoalteromonadaceae</taxon>
        <taxon>Pseudoalteromonas</taxon>
    </lineage>
</organism>
<dbReference type="AlphaFoldDB" id="A0A4Q7EN97"/>
<name>A0A4Q7EN97_9GAMM</name>
<reference evidence="1 2" key="1">
    <citation type="submission" date="2018-01" db="EMBL/GenBank/DDBJ databases">
        <title>Co-occurrence of chitin degradation, pigmentation and bioactivity in marine Pseudoalteromonas.</title>
        <authorList>
            <person name="Paulsen S."/>
            <person name="Gram L."/>
            <person name="Machado H."/>
        </authorList>
    </citation>
    <scope>NUCLEOTIDE SEQUENCE [LARGE SCALE GENOMIC DNA]</scope>
    <source>
        <strain evidence="1 2">S1946</strain>
    </source>
</reference>
<sequence length="369" mass="41833">MRVASRYKVLIKASESEAARFKWVVIMLFCPCCYSLLRTGCERVEIRLSDAFRLNLLLANVAWLFTMSSHEFAGDNMKPNYQLSAELLDNRTQFSAPFFQRFTLRHDQAPLQLTASISKNYLFPTLYANVSCAIGVFLCDYQKAQALLPHPKMKPVAMPKGRALVTFSCYQYKQVLGMAPYNEIAMTIPVMVDAALNVPVLPMVVPGFKKFGFYVFHMPVTSQENRIRGQQIWGLPKAVETVEIAEDNQFSTTQAYDGEDKPYFTLRVPTQGKATAFDVSSNLYSLRDNRLLQSPTHFKGSFRVNKYLSRLWQKGGDDPKMLILGDGPKAQMLKSLDIEPQPFQFRYAATMNACFDLPNADYVAPLGLR</sequence>
<dbReference type="Gene3D" id="2.40.400.10">
    <property type="entry name" value="Acetoacetate decarboxylase-like"/>
    <property type="match status" value="1"/>
</dbReference>
<dbReference type="Proteomes" id="UP000292345">
    <property type="component" value="Unassembled WGS sequence"/>
</dbReference>
<protein>
    <recommendedName>
        <fullName evidence="3">Acetoacetate decarboxylase</fullName>
    </recommendedName>
</protein>
<gene>
    <name evidence="1" type="ORF">C3B51_00325</name>
</gene>
<comment type="caution">
    <text evidence="1">The sequence shown here is derived from an EMBL/GenBank/DDBJ whole genome shotgun (WGS) entry which is preliminary data.</text>
</comment>
<evidence type="ECO:0000313" key="1">
    <source>
        <dbReference type="EMBL" id="RZM85482.1"/>
    </source>
</evidence>